<dbReference type="RefSeq" id="WP_381520837.1">
    <property type="nucleotide sequence ID" value="NZ_JBHULN010000003.1"/>
</dbReference>
<name>A0ABW5M155_9BACT</name>
<organism evidence="2 3">
    <name type="scientific">Spirosoma soli</name>
    <dbReference type="NCBI Taxonomy" id="1770529"/>
    <lineage>
        <taxon>Bacteria</taxon>
        <taxon>Pseudomonadati</taxon>
        <taxon>Bacteroidota</taxon>
        <taxon>Cytophagia</taxon>
        <taxon>Cytophagales</taxon>
        <taxon>Cytophagaceae</taxon>
        <taxon>Spirosoma</taxon>
    </lineage>
</organism>
<evidence type="ECO:0000313" key="2">
    <source>
        <dbReference type="EMBL" id="MFD2570304.1"/>
    </source>
</evidence>
<dbReference type="Pfam" id="PF18480">
    <property type="entry name" value="DUF5615"/>
    <property type="match status" value="1"/>
</dbReference>
<sequence length="119" mass="13786">MRSVDTVDAQLPKSLAEFLREKGFDVIHTLELPNRNATKDSEIRLLSNQEKRIVISKDADFYDSYASRQEPYKLVYLTVGNVTNKELLQIFDNNLIHLTAILERSSVVEMNQHFLITLF</sequence>
<gene>
    <name evidence="2" type="ORF">ACFSUS_06635</name>
</gene>
<protein>
    <submittedName>
        <fullName evidence="2">DUF5615 family PIN-like protein</fullName>
    </submittedName>
</protein>
<dbReference type="InterPro" id="IPR041049">
    <property type="entry name" value="DUF5615"/>
</dbReference>
<accession>A0ABW5M155</accession>
<evidence type="ECO:0000259" key="1">
    <source>
        <dbReference type="Pfam" id="PF18480"/>
    </source>
</evidence>
<evidence type="ECO:0000313" key="3">
    <source>
        <dbReference type="Proteomes" id="UP001597469"/>
    </source>
</evidence>
<dbReference type="Proteomes" id="UP001597469">
    <property type="component" value="Unassembled WGS sequence"/>
</dbReference>
<feature type="domain" description="DUF5615" evidence="1">
    <location>
        <begin position="7"/>
        <end position="108"/>
    </location>
</feature>
<keyword evidence="3" id="KW-1185">Reference proteome</keyword>
<dbReference type="EMBL" id="JBHULN010000003">
    <property type="protein sequence ID" value="MFD2570304.1"/>
    <property type="molecule type" value="Genomic_DNA"/>
</dbReference>
<reference evidence="3" key="1">
    <citation type="journal article" date="2019" name="Int. J. Syst. Evol. Microbiol.">
        <title>The Global Catalogue of Microorganisms (GCM) 10K type strain sequencing project: providing services to taxonomists for standard genome sequencing and annotation.</title>
        <authorList>
            <consortium name="The Broad Institute Genomics Platform"/>
            <consortium name="The Broad Institute Genome Sequencing Center for Infectious Disease"/>
            <person name="Wu L."/>
            <person name="Ma J."/>
        </authorList>
    </citation>
    <scope>NUCLEOTIDE SEQUENCE [LARGE SCALE GENOMIC DNA]</scope>
    <source>
        <strain evidence="3">KCTC 42805</strain>
    </source>
</reference>
<proteinExistence type="predicted"/>
<comment type="caution">
    <text evidence="2">The sequence shown here is derived from an EMBL/GenBank/DDBJ whole genome shotgun (WGS) entry which is preliminary data.</text>
</comment>